<protein>
    <submittedName>
        <fullName evidence="1">Uncharacterized protein</fullName>
    </submittedName>
</protein>
<gene>
    <name evidence="1" type="ORF">EZS26_001689</name>
</gene>
<accession>A0A5M8P116</accession>
<proteinExistence type="predicted"/>
<dbReference type="Proteomes" id="UP000324575">
    <property type="component" value="Unassembled WGS sequence"/>
</dbReference>
<evidence type="ECO:0000313" key="1">
    <source>
        <dbReference type="EMBL" id="KAA6302088.1"/>
    </source>
</evidence>
<dbReference type="AlphaFoldDB" id="A0A5M8P116"/>
<reference evidence="1 2" key="1">
    <citation type="submission" date="2019-03" db="EMBL/GenBank/DDBJ databases">
        <title>Single cell metagenomics reveals metabolic interactions within the superorganism composed of flagellate Streblomastix strix and complex community of Bacteroidetes bacteria on its surface.</title>
        <authorList>
            <person name="Treitli S.C."/>
            <person name="Kolisko M."/>
            <person name="Husnik F."/>
            <person name="Keeling P."/>
            <person name="Hampl V."/>
        </authorList>
    </citation>
    <scope>NUCLEOTIDE SEQUENCE [LARGE SCALE GENOMIC DNA]</scope>
    <source>
        <strain evidence="1">St1</strain>
    </source>
</reference>
<comment type="caution">
    <text evidence="1">The sequence shown here is derived from an EMBL/GenBank/DDBJ whole genome shotgun (WGS) entry which is preliminary data.</text>
</comment>
<dbReference type="EMBL" id="SNRX01000010">
    <property type="protein sequence ID" value="KAA6302088.1"/>
    <property type="molecule type" value="Genomic_DNA"/>
</dbReference>
<sequence length="60" mass="6942">MIRLNNGVEVMPIEYFLKKLWSGEFITSLILQVSYRTGNLFVKGSFVGCQPIFVSHWTVF</sequence>
<name>A0A5M8P116_9BACT</name>
<evidence type="ECO:0000313" key="2">
    <source>
        <dbReference type="Proteomes" id="UP000324575"/>
    </source>
</evidence>
<organism evidence="1 2">
    <name type="scientific">Candidatus Ordinivivax streblomastigis</name>
    <dbReference type="NCBI Taxonomy" id="2540710"/>
    <lineage>
        <taxon>Bacteria</taxon>
        <taxon>Pseudomonadati</taxon>
        <taxon>Bacteroidota</taxon>
        <taxon>Bacteroidia</taxon>
        <taxon>Bacteroidales</taxon>
        <taxon>Candidatus Ordinivivax</taxon>
    </lineage>
</organism>